<evidence type="ECO:0000256" key="1">
    <source>
        <dbReference type="SAM" id="MobiDB-lite"/>
    </source>
</evidence>
<keyword evidence="4" id="KW-1185">Reference proteome</keyword>
<evidence type="ECO:0000313" key="3">
    <source>
        <dbReference type="EMBL" id="KQK28197.1"/>
    </source>
</evidence>
<proteinExistence type="predicted"/>
<comment type="caution">
    <text evidence="3">The sequence shown here is derived from an EMBL/GenBank/DDBJ whole genome shotgun (WGS) entry which is preliminary data.</text>
</comment>
<evidence type="ECO:0000313" key="4">
    <source>
        <dbReference type="Proteomes" id="UP000051562"/>
    </source>
</evidence>
<evidence type="ECO:0000256" key="2">
    <source>
        <dbReference type="SAM" id="SignalP"/>
    </source>
</evidence>
<feature type="region of interest" description="Disordered" evidence="1">
    <location>
        <begin position="73"/>
        <end position="99"/>
    </location>
</feature>
<feature type="signal peptide" evidence="2">
    <location>
        <begin position="1"/>
        <end position="17"/>
    </location>
</feature>
<dbReference type="AlphaFoldDB" id="A0A0Q3I085"/>
<gene>
    <name evidence="3" type="ORF">ARD30_22960</name>
</gene>
<dbReference type="EMBL" id="LMAR01000080">
    <property type="protein sequence ID" value="KQK28197.1"/>
    <property type="molecule type" value="Genomic_DNA"/>
</dbReference>
<protein>
    <submittedName>
        <fullName evidence="3">Uncharacterized protein</fullName>
    </submittedName>
</protein>
<organism evidence="3 4">
    <name type="scientific">Bosea thiooxidans</name>
    <dbReference type="NCBI Taxonomy" id="53254"/>
    <lineage>
        <taxon>Bacteria</taxon>
        <taxon>Pseudomonadati</taxon>
        <taxon>Pseudomonadota</taxon>
        <taxon>Alphaproteobacteria</taxon>
        <taxon>Hyphomicrobiales</taxon>
        <taxon>Boseaceae</taxon>
        <taxon>Bosea</taxon>
    </lineage>
</organism>
<reference evidence="3 4" key="1">
    <citation type="submission" date="2015-10" db="EMBL/GenBank/DDBJ databases">
        <title>Draft genome of Bosea thiooxidans.</title>
        <authorList>
            <person name="Wang X."/>
        </authorList>
    </citation>
    <scope>NUCLEOTIDE SEQUENCE [LARGE SCALE GENOMIC DNA]</scope>
    <source>
        <strain evidence="3 4">CGMCC 9174</strain>
    </source>
</reference>
<feature type="chain" id="PRO_5006203823" evidence="2">
    <location>
        <begin position="18"/>
        <end position="99"/>
    </location>
</feature>
<keyword evidence="2" id="KW-0732">Signal</keyword>
<dbReference type="Proteomes" id="UP000051562">
    <property type="component" value="Unassembled WGS sequence"/>
</dbReference>
<accession>A0A0Q3I085</accession>
<sequence>MAAGLTLAALAATPAGAAPQSLPQAEALDRLPAEYTRHTREHRMWEIQRNVERQQRRDHYRYGRGYDRRYDRGYGYGRRHGGPPPHAPAHGYRQHRYYR</sequence>
<name>A0A0Q3I085_9HYPH</name>
<dbReference type="STRING" id="53254.SAMN05660750_00925"/>